<organism evidence="1 2">
    <name type="scientific">Kaistella chaponensis</name>
    <dbReference type="NCBI Taxonomy" id="713588"/>
    <lineage>
        <taxon>Bacteria</taxon>
        <taxon>Pseudomonadati</taxon>
        <taxon>Bacteroidota</taxon>
        <taxon>Flavobacteriia</taxon>
        <taxon>Flavobacteriales</taxon>
        <taxon>Weeksellaceae</taxon>
        <taxon>Chryseobacterium group</taxon>
        <taxon>Kaistella</taxon>
    </lineage>
</organism>
<dbReference type="STRING" id="713588.SAMN05421789_10753"/>
<sequence>MIDTPKTLISLISLELVLDILVSRVREKYLKIGRWQNRK</sequence>
<evidence type="ECO:0000313" key="1">
    <source>
        <dbReference type="EMBL" id="SIS80476.1"/>
    </source>
</evidence>
<accession>A0A1N7M2Y0</accession>
<dbReference type="Proteomes" id="UP000185839">
    <property type="component" value="Unassembled WGS sequence"/>
</dbReference>
<keyword evidence="2" id="KW-1185">Reference proteome</keyword>
<dbReference type="EMBL" id="FTOI01000007">
    <property type="protein sequence ID" value="SIS80476.1"/>
    <property type="molecule type" value="Genomic_DNA"/>
</dbReference>
<gene>
    <name evidence="1" type="ORF">SAMN05421789_10753</name>
</gene>
<dbReference type="AlphaFoldDB" id="A0A1N7M2Y0"/>
<reference evidence="2" key="1">
    <citation type="submission" date="2017-01" db="EMBL/GenBank/DDBJ databases">
        <authorList>
            <person name="Varghese N."/>
            <person name="Submissions S."/>
        </authorList>
    </citation>
    <scope>NUCLEOTIDE SEQUENCE [LARGE SCALE GENOMIC DNA]</scope>
    <source>
        <strain evidence="2">DSM 23145</strain>
    </source>
</reference>
<protein>
    <submittedName>
        <fullName evidence="1">Uncharacterized protein</fullName>
    </submittedName>
</protein>
<evidence type="ECO:0000313" key="2">
    <source>
        <dbReference type="Proteomes" id="UP000185839"/>
    </source>
</evidence>
<name>A0A1N7M2Y0_9FLAO</name>
<proteinExistence type="predicted"/>